<dbReference type="PANTHER" id="PTHR33734">
    <property type="entry name" value="LYSM DOMAIN-CONTAINING GPI-ANCHORED PROTEIN 2"/>
    <property type="match status" value="1"/>
</dbReference>
<comment type="caution">
    <text evidence="3">The sequence shown here is derived from an EMBL/GenBank/DDBJ whole genome shotgun (WGS) entry which is preliminary data.</text>
</comment>
<feature type="domain" description="LysM" evidence="2">
    <location>
        <begin position="164"/>
        <end position="207"/>
    </location>
</feature>
<reference evidence="3" key="1">
    <citation type="journal article" date="2021" name="PeerJ">
        <title>Extensive microbial diversity within the chicken gut microbiome revealed by metagenomics and culture.</title>
        <authorList>
            <person name="Gilroy R."/>
            <person name="Ravi A."/>
            <person name="Getino M."/>
            <person name="Pursley I."/>
            <person name="Horton D.L."/>
            <person name="Alikhan N.F."/>
            <person name="Baker D."/>
            <person name="Gharbi K."/>
            <person name="Hall N."/>
            <person name="Watson M."/>
            <person name="Adriaenssens E.M."/>
            <person name="Foster-Nyarko E."/>
            <person name="Jarju S."/>
            <person name="Secka A."/>
            <person name="Antonio M."/>
            <person name="Oren A."/>
            <person name="Chaudhuri R.R."/>
            <person name="La Ragione R."/>
            <person name="Hildebrand F."/>
            <person name="Pallen M.J."/>
        </authorList>
    </citation>
    <scope>NUCLEOTIDE SEQUENCE</scope>
    <source>
        <strain evidence="3">14975</strain>
    </source>
</reference>
<protein>
    <submittedName>
        <fullName evidence="3">LysM peptidoglycan-binding domain-containing protein</fullName>
    </submittedName>
</protein>
<accession>A0A9D2AHT4</accession>
<organism evidence="3 4">
    <name type="scientific">Candidatus Akkermansia intestinigallinarum</name>
    <dbReference type="NCBI Taxonomy" id="2838431"/>
    <lineage>
        <taxon>Bacteria</taxon>
        <taxon>Pseudomonadati</taxon>
        <taxon>Verrucomicrobiota</taxon>
        <taxon>Verrucomicrobiia</taxon>
        <taxon>Verrucomicrobiales</taxon>
        <taxon>Akkermansiaceae</taxon>
        <taxon>Akkermansia</taxon>
    </lineage>
</organism>
<feature type="region of interest" description="Disordered" evidence="1">
    <location>
        <begin position="210"/>
        <end position="234"/>
    </location>
</feature>
<evidence type="ECO:0000313" key="4">
    <source>
        <dbReference type="Proteomes" id="UP000823964"/>
    </source>
</evidence>
<dbReference type="EMBL" id="DXFQ01000147">
    <property type="protein sequence ID" value="HIX20497.1"/>
    <property type="molecule type" value="Genomic_DNA"/>
</dbReference>
<dbReference type="Proteomes" id="UP000823964">
    <property type="component" value="Unassembled WGS sequence"/>
</dbReference>
<dbReference type="InterPro" id="IPR036779">
    <property type="entry name" value="LysM_dom_sf"/>
</dbReference>
<feature type="compositionally biased region" description="Polar residues" evidence="1">
    <location>
        <begin position="223"/>
        <end position="234"/>
    </location>
</feature>
<proteinExistence type="predicted"/>
<sequence>MKKTLILLALSTGLCVTLNSCQSTDSDGFFSDETATPINEYEMADGEIPVWLLDDNDVPAGNTSHTVADRNRYPIPEPTASTGRSSTGQVQPDTGLANNDATIVEPGVSTTGSDVTVPSVGPSPKPTTETTTKPKPTNNRRAATNRANSGQQQRTRKFDEPTMIVYKVKAGDNLSVIAKRCNTTVAQIRRDSGIKGDLIHPGQKIRIRYVPDGYKPGKKSSNRNRSTSHTVKSGETISGIASKYGVGYKQILKANKMTEADARRLRPGRKLTIPAKSR</sequence>
<name>A0A9D2AHT4_9BACT</name>
<dbReference type="InterPro" id="IPR018392">
    <property type="entry name" value="LysM"/>
</dbReference>
<dbReference type="PANTHER" id="PTHR33734:SF22">
    <property type="entry name" value="MEMBRANE-BOUND LYTIC MUREIN TRANSGLYCOSYLASE D"/>
    <property type="match status" value="1"/>
</dbReference>
<feature type="compositionally biased region" description="Polar residues" evidence="1">
    <location>
        <begin position="79"/>
        <end position="101"/>
    </location>
</feature>
<dbReference type="CDD" id="cd00118">
    <property type="entry name" value="LysM"/>
    <property type="match status" value="2"/>
</dbReference>
<feature type="compositionally biased region" description="Low complexity" evidence="1">
    <location>
        <begin position="126"/>
        <end position="148"/>
    </location>
</feature>
<feature type="domain" description="LysM" evidence="2">
    <location>
        <begin position="227"/>
        <end position="273"/>
    </location>
</feature>
<feature type="region of interest" description="Disordered" evidence="1">
    <location>
        <begin position="259"/>
        <end position="278"/>
    </location>
</feature>
<evidence type="ECO:0000256" key="1">
    <source>
        <dbReference type="SAM" id="MobiDB-lite"/>
    </source>
</evidence>
<gene>
    <name evidence="3" type="ORF">H9862_07860</name>
</gene>
<reference evidence="3" key="2">
    <citation type="submission" date="2021-04" db="EMBL/GenBank/DDBJ databases">
        <authorList>
            <person name="Gilroy R."/>
        </authorList>
    </citation>
    <scope>NUCLEOTIDE SEQUENCE</scope>
    <source>
        <strain evidence="3">14975</strain>
    </source>
</reference>
<dbReference type="SMART" id="SM00257">
    <property type="entry name" value="LysM"/>
    <property type="match status" value="2"/>
</dbReference>
<dbReference type="PROSITE" id="PS51782">
    <property type="entry name" value="LYSM"/>
    <property type="match status" value="2"/>
</dbReference>
<feature type="region of interest" description="Disordered" evidence="1">
    <location>
        <begin position="61"/>
        <end position="156"/>
    </location>
</feature>
<dbReference type="Gene3D" id="3.10.350.10">
    <property type="entry name" value="LysM domain"/>
    <property type="match status" value="2"/>
</dbReference>
<dbReference type="Pfam" id="PF01476">
    <property type="entry name" value="LysM"/>
    <property type="match status" value="2"/>
</dbReference>
<evidence type="ECO:0000313" key="3">
    <source>
        <dbReference type="EMBL" id="HIX20497.1"/>
    </source>
</evidence>
<dbReference type="GO" id="GO:0008932">
    <property type="term" value="F:lytic endotransglycosylase activity"/>
    <property type="evidence" value="ECO:0007669"/>
    <property type="project" value="TreeGrafter"/>
</dbReference>
<dbReference type="SUPFAM" id="SSF54106">
    <property type="entry name" value="LysM domain"/>
    <property type="match status" value="2"/>
</dbReference>
<evidence type="ECO:0000259" key="2">
    <source>
        <dbReference type="PROSITE" id="PS51782"/>
    </source>
</evidence>
<dbReference type="AlphaFoldDB" id="A0A9D2AHT4"/>